<dbReference type="Proteomes" id="UP000702952">
    <property type="component" value="Unassembled WGS sequence"/>
</dbReference>
<protein>
    <submittedName>
        <fullName evidence="6">ABC transporter ATP-binding protein</fullName>
    </submittedName>
</protein>
<evidence type="ECO:0000313" key="7">
    <source>
        <dbReference type="Proteomes" id="UP000702952"/>
    </source>
</evidence>
<dbReference type="GO" id="GO:0005524">
    <property type="term" value="F:ATP binding"/>
    <property type="evidence" value="ECO:0007669"/>
    <property type="project" value="UniProtKB-KW"/>
</dbReference>
<dbReference type="SUPFAM" id="SSF52540">
    <property type="entry name" value="P-loop containing nucleoside triphosphate hydrolases"/>
    <property type="match status" value="1"/>
</dbReference>
<evidence type="ECO:0000313" key="6">
    <source>
        <dbReference type="EMBL" id="NTC29369.1"/>
    </source>
</evidence>
<dbReference type="RefSeq" id="WP_065658894.1">
    <property type="nucleotide sequence ID" value="NZ_CP123840.1"/>
</dbReference>
<dbReference type="InterPro" id="IPR050319">
    <property type="entry name" value="ABC_transp_ATP-bind"/>
</dbReference>
<dbReference type="PANTHER" id="PTHR43776">
    <property type="entry name" value="TRANSPORT ATP-BINDING PROTEIN"/>
    <property type="match status" value="1"/>
</dbReference>
<dbReference type="GO" id="GO:0016887">
    <property type="term" value="F:ATP hydrolysis activity"/>
    <property type="evidence" value="ECO:0007669"/>
    <property type="project" value="InterPro"/>
</dbReference>
<name>A0AA44F6E6_AGRTU</name>
<organism evidence="6 7">
    <name type="scientific">Agrobacterium tumefaciens</name>
    <dbReference type="NCBI Taxonomy" id="358"/>
    <lineage>
        <taxon>Bacteria</taxon>
        <taxon>Pseudomonadati</taxon>
        <taxon>Pseudomonadota</taxon>
        <taxon>Alphaproteobacteria</taxon>
        <taxon>Hyphomicrobiales</taxon>
        <taxon>Rhizobiaceae</taxon>
        <taxon>Rhizobium/Agrobacterium group</taxon>
        <taxon>Agrobacterium</taxon>
        <taxon>Agrobacterium tumefaciens complex</taxon>
    </lineage>
</organism>
<evidence type="ECO:0000256" key="4">
    <source>
        <dbReference type="ARBA" id="ARBA00022840"/>
    </source>
</evidence>
<dbReference type="SMART" id="SM00382">
    <property type="entry name" value="AAA"/>
    <property type="match status" value="1"/>
</dbReference>
<sequence length="254" mass="27118">MIMAPVVPALSAQDISVVYESRGRKVEAVKSVSIDLWPGEVLAVVGESGSGKSTLARSILGMVPQATGSVKLGGESVSLPATERSRADRRKVGMVFQDSSSAFNPRFTVEQILQEPLSLLATPRQTLKPAHLLDIVGLSSSLLQRRPRDLSGGQRQRVGIARALAASPGVLICDEAVSALDVSVQAQILNLLSDLQVQNSLAILFITHDLSVVSYLADRIAVMYRGELLETGAADEILDRPVHDYTRKLLAAAA</sequence>
<dbReference type="EMBL" id="JAAMAY010000024">
    <property type="protein sequence ID" value="NTC29369.1"/>
    <property type="molecule type" value="Genomic_DNA"/>
</dbReference>
<comment type="similarity">
    <text evidence="1">Belongs to the ABC transporter superfamily.</text>
</comment>
<dbReference type="Gene3D" id="3.40.50.300">
    <property type="entry name" value="P-loop containing nucleotide triphosphate hydrolases"/>
    <property type="match status" value="1"/>
</dbReference>
<dbReference type="InterPro" id="IPR017871">
    <property type="entry name" value="ABC_transporter-like_CS"/>
</dbReference>
<comment type="caution">
    <text evidence="6">The sequence shown here is derived from an EMBL/GenBank/DDBJ whole genome shotgun (WGS) entry which is preliminary data.</text>
</comment>
<dbReference type="PROSITE" id="PS00211">
    <property type="entry name" value="ABC_TRANSPORTER_1"/>
    <property type="match status" value="1"/>
</dbReference>
<feature type="domain" description="ABC transporter" evidence="5">
    <location>
        <begin position="10"/>
        <end position="250"/>
    </location>
</feature>
<evidence type="ECO:0000256" key="1">
    <source>
        <dbReference type="ARBA" id="ARBA00005417"/>
    </source>
</evidence>
<gene>
    <name evidence="6" type="ORF">G6M46_14570</name>
</gene>
<keyword evidence="3" id="KW-0547">Nucleotide-binding</keyword>
<dbReference type="PANTHER" id="PTHR43776:SF7">
    <property type="entry name" value="D,D-DIPEPTIDE TRANSPORT ATP-BINDING PROTEIN DDPF-RELATED"/>
    <property type="match status" value="1"/>
</dbReference>
<dbReference type="PROSITE" id="PS50893">
    <property type="entry name" value="ABC_TRANSPORTER_2"/>
    <property type="match status" value="1"/>
</dbReference>
<dbReference type="InterPro" id="IPR003593">
    <property type="entry name" value="AAA+_ATPase"/>
</dbReference>
<dbReference type="InterPro" id="IPR003439">
    <property type="entry name" value="ABC_transporter-like_ATP-bd"/>
</dbReference>
<evidence type="ECO:0000256" key="3">
    <source>
        <dbReference type="ARBA" id="ARBA00022741"/>
    </source>
</evidence>
<accession>A0AA44F6E6</accession>
<evidence type="ECO:0000259" key="5">
    <source>
        <dbReference type="PROSITE" id="PS50893"/>
    </source>
</evidence>
<keyword evidence="2" id="KW-0813">Transport</keyword>
<proteinExistence type="inferred from homology"/>
<dbReference type="AlphaFoldDB" id="A0AA44F6E6"/>
<keyword evidence="4 6" id="KW-0067">ATP-binding</keyword>
<dbReference type="GO" id="GO:0055085">
    <property type="term" value="P:transmembrane transport"/>
    <property type="evidence" value="ECO:0007669"/>
    <property type="project" value="UniProtKB-ARBA"/>
</dbReference>
<evidence type="ECO:0000256" key="2">
    <source>
        <dbReference type="ARBA" id="ARBA00022448"/>
    </source>
</evidence>
<dbReference type="InterPro" id="IPR027417">
    <property type="entry name" value="P-loop_NTPase"/>
</dbReference>
<reference evidence="6" key="1">
    <citation type="journal article" date="2020" name="Science">
        <title>Unexpected conservation and global transmission of agrobacterial virulence plasmids.</title>
        <authorList>
            <person name="Weisberg A.J."/>
            <person name="Davis E.W. 2nd"/>
            <person name="Tabima J."/>
            <person name="Belcher M.S."/>
            <person name="Miller M."/>
            <person name="Kuo C.H."/>
            <person name="Loper J.E."/>
            <person name="Grunwald N.J."/>
            <person name="Putnam M.L."/>
            <person name="Chang J.H."/>
        </authorList>
    </citation>
    <scope>NUCLEOTIDE SEQUENCE</scope>
    <source>
        <strain evidence="6">17-1853-1a</strain>
    </source>
</reference>
<dbReference type="Pfam" id="PF00005">
    <property type="entry name" value="ABC_tran"/>
    <property type="match status" value="1"/>
</dbReference>
<dbReference type="CDD" id="cd03257">
    <property type="entry name" value="ABC_NikE_OppD_transporters"/>
    <property type="match status" value="1"/>
</dbReference>